<dbReference type="PANTHER" id="PTHR33233">
    <property type="entry name" value="ENDONUCLEASE/EXONUCLEASE/PHOSPHATASE"/>
    <property type="match status" value="1"/>
</dbReference>
<dbReference type="InterPro" id="IPR025558">
    <property type="entry name" value="DUF4283"/>
</dbReference>
<proteinExistence type="predicted"/>
<feature type="compositionally biased region" description="Basic and acidic residues" evidence="1">
    <location>
        <begin position="1"/>
        <end position="19"/>
    </location>
</feature>
<feature type="domain" description="DUF4283" evidence="2">
    <location>
        <begin position="76"/>
        <end position="157"/>
    </location>
</feature>
<dbReference type="OMA" id="CAKAPHE"/>
<dbReference type="AlphaFoldDB" id="A0A1S4BRH2"/>
<evidence type="ECO:0000259" key="2">
    <source>
        <dbReference type="Pfam" id="PF14111"/>
    </source>
</evidence>
<name>A0A1S4BRH2_TOBAC</name>
<feature type="region of interest" description="Disordered" evidence="1">
    <location>
        <begin position="1"/>
        <end position="25"/>
    </location>
</feature>
<dbReference type="Pfam" id="PF14111">
    <property type="entry name" value="DUF4283"/>
    <property type="match status" value="1"/>
</dbReference>
<dbReference type="PaxDb" id="4097-A0A1S4BRH2"/>
<evidence type="ECO:0000256" key="1">
    <source>
        <dbReference type="SAM" id="MobiDB-lite"/>
    </source>
</evidence>
<organism evidence="3">
    <name type="scientific">Nicotiana tabacum</name>
    <name type="common">Common tobacco</name>
    <dbReference type="NCBI Taxonomy" id="4097"/>
    <lineage>
        <taxon>Eukaryota</taxon>
        <taxon>Viridiplantae</taxon>
        <taxon>Streptophyta</taxon>
        <taxon>Embryophyta</taxon>
        <taxon>Tracheophyta</taxon>
        <taxon>Spermatophyta</taxon>
        <taxon>Magnoliopsida</taxon>
        <taxon>eudicotyledons</taxon>
        <taxon>Gunneridae</taxon>
        <taxon>Pentapetalae</taxon>
        <taxon>asterids</taxon>
        <taxon>lamiids</taxon>
        <taxon>Solanales</taxon>
        <taxon>Solanaceae</taxon>
        <taxon>Nicotianoideae</taxon>
        <taxon>Nicotianeae</taxon>
        <taxon>Nicotiana</taxon>
    </lineage>
</organism>
<dbReference type="KEGG" id="nta:107811065"/>
<dbReference type="RefSeq" id="XP_016491403.1">
    <property type="nucleotide sequence ID" value="XM_016635917.1"/>
</dbReference>
<protein>
    <recommendedName>
        <fullName evidence="2">DUF4283 domain-containing protein</fullName>
    </recommendedName>
</protein>
<gene>
    <name evidence="3" type="primary">LOC107811065</name>
</gene>
<reference evidence="3" key="1">
    <citation type="submission" date="2025-08" db="UniProtKB">
        <authorList>
            <consortium name="RefSeq"/>
        </authorList>
    </citation>
    <scope>IDENTIFICATION</scope>
</reference>
<dbReference type="OrthoDB" id="1939300at2759"/>
<accession>A0A1S4BRH2</accession>
<sequence length="287" mass="33341">MEEMQGRLEIPLDKGKQKVDPPTSAPKVIPQAPWTTLFPRNRTVEHGMNLTYILPEIVDGQFVVNLDKPEVENKIEKWRKSLMYVIGEKPGYNYICRYVAQYWNDVAEPEIYLHEEGYYIIRFQSIEDVQDILYGGPYTINNRPIILKQWTPDFDFKAEFLIEIPLMASTLGNPLFADGCTTKMTRVSYARIIIEVNVTKALPNEITVKDPSGRQFQSAIEFEWKPVFCAKCLNLGHNCAKAPHEEKADQLQRRRRPRLVPTWRQIRQMIQPPTTDQKGYQPINEGK</sequence>
<dbReference type="PANTHER" id="PTHR33233:SF17">
    <property type="entry name" value="DUF4283 DOMAIN-CONTAINING PROTEIN"/>
    <property type="match status" value="1"/>
</dbReference>
<evidence type="ECO:0000313" key="3">
    <source>
        <dbReference type="RefSeq" id="XP_016491403.1"/>
    </source>
</evidence>